<accession>A0A833V8P5</accession>
<dbReference type="Pfam" id="PF15699">
    <property type="entry name" value="NPR1_interact"/>
    <property type="match status" value="1"/>
</dbReference>
<dbReference type="PANTHER" id="PTHR35735">
    <property type="entry name" value="PROTEIN NIM1-INTERACTING 2"/>
    <property type="match status" value="1"/>
</dbReference>
<comment type="similarity">
    <text evidence="2">Belongs to the NPR1-interactor family.</text>
</comment>
<evidence type="ECO:0000256" key="3">
    <source>
        <dbReference type="ARBA" id="ARBA00023242"/>
    </source>
</evidence>
<dbReference type="InterPro" id="IPR034577">
    <property type="entry name" value="NIMIN-2"/>
</dbReference>
<evidence type="ECO:0000256" key="2">
    <source>
        <dbReference type="ARBA" id="ARBA00009937"/>
    </source>
</evidence>
<dbReference type="PANTHER" id="PTHR35735:SF8">
    <property type="entry name" value="PROTEIN NIM1-INTERACTING 2"/>
    <property type="match status" value="1"/>
</dbReference>
<gene>
    <name evidence="4" type="ORF">FCM35_KLT06010</name>
</gene>
<dbReference type="EMBL" id="SWLB01000015">
    <property type="protein sequence ID" value="KAF3328932.1"/>
    <property type="molecule type" value="Genomic_DNA"/>
</dbReference>
<proteinExistence type="inferred from homology"/>
<evidence type="ECO:0000256" key="1">
    <source>
        <dbReference type="ARBA" id="ARBA00004123"/>
    </source>
</evidence>
<comment type="caution">
    <text evidence="4">The sequence shown here is derived from an EMBL/GenBank/DDBJ whole genome shotgun (WGS) entry which is preliminary data.</text>
</comment>
<keyword evidence="5" id="KW-1185">Reference proteome</keyword>
<keyword evidence="3" id="KW-0539">Nucleus</keyword>
<dbReference type="AlphaFoldDB" id="A0A833V8P5"/>
<sequence>MARKDRYDSTEQEVDSSHIKSVVPPVINVEEKKVTDEEVDEFFAILKRAQEARNLIRGAKKDNGRKVMRDVWQPRFALEDFQMENTARDDGARRTGAVAEKMFVAPVVPEVTNNVAVPTKLDLNAIPDESM</sequence>
<dbReference type="GO" id="GO:0010112">
    <property type="term" value="P:regulation of systemic acquired resistance"/>
    <property type="evidence" value="ECO:0007669"/>
    <property type="project" value="InterPro"/>
</dbReference>
<dbReference type="Proteomes" id="UP000623129">
    <property type="component" value="Unassembled WGS sequence"/>
</dbReference>
<dbReference type="InterPro" id="IPR031425">
    <property type="entry name" value="NPR1/NH1-interacting"/>
</dbReference>
<name>A0A833V8P5_9POAL</name>
<reference evidence="4" key="1">
    <citation type="submission" date="2020-01" db="EMBL/GenBank/DDBJ databases">
        <title>Genome sequence of Kobresia littledalei, the first chromosome-level genome in the family Cyperaceae.</title>
        <authorList>
            <person name="Qu G."/>
        </authorList>
    </citation>
    <scope>NUCLEOTIDE SEQUENCE</scope>
    <source>
        <strain evidence="4">C.B.Clarke</strain>
        <tissue evidence="4">Leaf</tissue>
    </source>
</reference>
<organism evidence="4 5">
    <name type="scientific">Carex littledalei</name>
    <dbReference type="NCBI Taxonomy" id="544730"/>
    <lineage>
        <taxon>Eukaryota</taxon>
        <taxon>Viridiplantae</taxon>
        <taxon>Streptophyta</taxon>
        <taxon>Embryophyta</taxon>
        <taxon>Tracheophyta</taxon>
        <taxon>Spermatophyta</taxon>
        <taxon>Magnoliopsida</taxon>
        <taxon>Liliopsida</taxon>
        <taxon>Poales</taxon>
        <taxon>Cyperaceae</taxon>
        <taxon>Cyperoideae</taxon>
        <taxon>Cariceae</taxon>
        <taxon>Carex</taxon>
        <taxon>Carex subgen. Euthyceras</taxon>
    </lineage>
</organism>
<protein>
    <submittedName>
        <fullName evidence="4">Uncharacterized protein</fullName>
    </submittedName>
</protein>
<evidence type="ECO:0000313" key="5">
    <source>
        <dbReference type="Proteomes" id="UP000623129"/>
    </source>
</evidence>
<comment type="subcellular location">
    <subcellularLocation>
        <location evidence="1">Nucleus</location>
    </subcellularLocation>
</comment>
<dbReference type="GO" id="GO:0005634">
    <property type="term" value="C:nucleus"/>
    <property type="evidence" value="ECO:0007669"/>
    <property type="project" value="UniProtKB-SubCell"/>
</dbReference>
<evidence type="ECO:0000313" key="4">
    <source>
        <dbReference type="EMBL" id="KAF3328932.1"/>
    </source>
</evidence>